<reference evidence="1 2" key="1">
    <citation type="submission" date="2018-11" db="EMBL/GenBank/DDBJ databases">
        <authorList>
            <consortium name="Pathogen Informatics"/>
        </authorList>
    </citation>
    <scope>NUCLEOTIDE SEQUENCE [LARGE SCALE GENOMIC DNA]</scope>
</reference>
<evidence type="ECO:0000313" key="2">
    <source>
        <dbReference type="Proteomes" id="UP000281553"/>
    </source>
</evidence>
<dbReference type="EMBL" id="UYRU01117742">
    <property type="protein sequence ID" value="VDN45607.1"/>
    <property type="molecule type" value="Genomic_DNA"/>
</dbReference>
<feature type="non-terminal residue" evidence="1">
    <location>
        <position position="33"/>
    </location>
</feature>
<proteinExistence type="predicted"/>
<gene>
    <name evidence="1" type="ORF">DILT_LOCUS19651</name>
</gene>
<protein>
    <submittedName>
        <fullName evidence="1">Uncharacterized protein</fullName>
    </submittedName>
</protein>
<accession>A0A3P7PLU1</accession>
<keyword evidence="2" id="KW-1185">Reference proteome</keyword>
<organism evidence="1 2">
    <name type="scientific">Dibothriocephalus latus</name>
    <name type="common">Fish tapeworm</name>
    <name type="synonym">Diphyllobothrium latum</name>
    <dbReference type="NCBI Taxonomy" id="60516"/>
    <lineage>
        <taxon>Eukaryota</taxon>
        <taxon>Metazoa</taxon>
        <taxon>Spiralia</taxon>
        <taxon>Lophotrochozoa</taxon>
        <taxon>Platyhelminthes</taxon>
        <taxon>Cestoda</taxon>
        <taxon>Eucestoda</taxon>
        <taxon>Diphyllobothriidea</taxon>
        <taxon>Diphyllobothriidae</taxon>
        <taxon>Dibothriocephalus</taxon>
    </lineage>
</organism>
<name>A0A3P7PLU1_DIBLA</name>
<sequence length="33" mass="4221">METVIRAERMTTKRRLLRRTRKTRKQTTMRMRK</sequence>
<evidence type="ECO:0000313" key="1">
    <source>
        <dbReference type="EMBL" id="VDN45607.1"/>
    </source>
</evidence>
<dbReference type="Proteomes" id="UP000281553">
    <property type="component" value="Unassembled WGS sequence"/>
</dbReference>
<dbReference type="AlphaFoldDB" id="A0A3P7PLU1"/>